<dbReference type="OrthoDB" id="39953at2157"/>
<accession>A0A2U9IKL0</accession>
<evidence type="ECO:0000313" key="2">
    <source>
        <dbReference type="Proteomes" id="UP000248410"/>
    </source>
</evidence>
<proteinExistence type="predicted"/>
<dbReference type="EMBL" id="CP029288">
    <property type="protein sequence ID" value="AWR96578.1"/>
    <property type="molecule type" value="Genomic_DNA"/>
</dbReference>
<organism evidence="1 2">
    <name type="scientific">Acidianus sulfidivorans JP7</name>
    <dbReference type="NCBI Taxonomy" id="619593"/>
    <lineage>
        <taxon>Archaea</taxon>
        <taxon>Thermoproteota</taxon>
        <taxon>Thermoprotei</taxon>
        <taxon>Sulfolobales</taxon>
        <taxon>Sulfolobaceae</taxon>
        <taxon>Acidianus</taxon>
    </lineage>
</organism>
<name>A0A2U9IKL0_9CREN</name>
<protein>
    <submittedName>
        <fullName evidence="1">Uncharacterized protein</fullName>
    </submittedName>
</protein>
<gene>
    <name evidence="1" type="ORF">DFR86_02775</name>
</gene>
<dbReference type="SUPFAM" id="SSF48371">
    <property type="entry name" value="ARM repeat"/>
    <property type="match status" value="1"/>
</dbReference>
<keyword evidence="2" id="KW-1185">Reference proteome</keyword>
<reference evidence="1 2" key="1">
    <citation type="submission" date="2018-05" db="EMBL/GenBank/DDBJ databases">
        <title>Complete Genome Sequences of Extremely Thermoacidophilic, Metal-Mobilizing Type-Strain Members of the Archaeal Family Sulfolobaceae: Acidianus brierleyi DSM-1651T, Acidianus sulfidivorans DSM-18786T, Metallosphaera hakonensis DSM-7519T, and Metallosphaera prunae DSM-10039T.</title>
        <authorList>
            <person name="Counts J.A."/>
            <person name="Kelly R.M."/>
        </authorList>
    </citation>
    <scope>NUCLEOTIDE SEQUENCE [LARGE SCALE GENOMIC DNA]</scope>
    <source>
        <strain evidence="1 2">JP7</strain>
    </source>
</reference>
<evidence type="ECO:0000313" key="1">
    <source>
        <dbReference type="EMBL" id="AWR96578.1"/>
    </source>
</evidence>
<dbReference type="AlphaFoldDB" id="A0A2U9IKL0"/>
<dbReference type="InterPro" id="IPR016024">
    <property type="entry name" value="ARM-type_fold"/>
</dbReference>
<dbReference type="KEGG" id="asul:DFR86_02775"/>
<dbReference type="Proteomes" id="UP000248410">
    <property type="component" value="Chromosome"/>
</dbReference>
<sequence>MDYNINRFWRIKVRLSDLKSPNREIRQKAWSEVRKMVNLGHFNNLAKNKGFLRSLLWHHLQGVREDAWNNLDIYKFLNIEGIERVLSASSDKIKITAWEKIDDLIKYEIVPKEYIIKQRKNFWRLLRSYYPTIRKKAWKIFPKLVEKEIFGREDVERFTEFLRYKKASIRILAWKTVPLLLNEGFISKENIDSEIKYLEELLIRESNIRKTALKVLREVK</sequence>